<accession>A0ABT0HP45</accession>
<dbReference type="PROSITE" id="PS50110">
    <property type="entry name" value="RESPONSE_REGULATORY"/>
    <property type="match status" value="1"/>
</dbReference>
<dbReference type="Pfam" id="PF00072">
    <property type="entry name" value="Response_reg"/>
    <property type="match status" value="1"/>
</dbReference>
<dbReference type="InterPro" id="IPR001789">
    <property type="entry name" value="Sig_transdc_resp-reg_receiver"/>
</dbReference>
<evidence type="ECO:0000256" key="1">
    <source>
        <dbReference type="PROSITE-ProRule" id="PRU00169"/>
    </source>
</evidence>
<protein>
    <submittedName>
        <fullName evidence="3">Response regulator</fullName>
    </submittedName>
</protein>
<dbReference type="SMART" id="SM00448">
    <property type="entry name" value="REC"/>
    <property type="match status" value="1"/>
</dbReference>
<evidence type="ECO:0000313" key="3">
    <source>
        <dbReference type="EMBL" id="MCK8493941.1"/>
    </source>
</evidence>
<proteinExistence type="predicted"/>
<keyword evidence="4" id="KW-1185">Reference proteome</keyword>
<dbReference type="InterPro" id="IPR052893">
    <property type="entry name" value="TCS_response_regulator"/>
</dbReference>
<gene>
    <name evidence="3" type="ORF">M0L20_18885</name>
</gene>
<feature type="modified residue" description="4-aspartylphosphate" evidence="1">
    <location>
        <position position="71"/>
    </location>
</feature>
<reference evidence="3 4" key="1">
    <citation type="submission" date="2022-04" db="EMBL/GenBank/DDBJ databases">
        <title>Spirosoma sp. strain RP8 genome sequencing and assembly.</title>
        <authorList>
            <person name="Jung Y."/>
        </authorList>
    </citation>
    <scope>NUCLEOTIDE SEQUENCE [LARGE SCALE GENOMIC DNA]</scope>
    <source>
        <strain evidence="3 4">RP8</strain>
    </source>
</reference>
<comment type="caution">
    <text evidence="3">The sequence shown here is derived from an EMBL/GenBank/DDBJ whole genome shotgun (WGS) entry which is preliminary data.</text>
</comment>
<dbReference type="Proteomes" id="UP001202180">
    <property type="component" value="Unassembled WGS sequence"/>
</dbReference>
<evidence type="ECO:0000259" key="2">
    <source>
        <dbReference type="PROSITE" id="PS50110"/>
    </source>
</evidence>
<organism evidence="3 4">
    <name type="scientific">Spirosoma liriopis</name>
    <dbReference type="NCBI Taxonomy" id="2937440"/>
    <lineage>
        <taxon>Bacteria</taxon>
        <taxon>Pseudomonadati</taxon>
        <taxon>Bacteroidota</taxon>
        <taxon>Cytophagia</taxon>
        <taxon>Cytophagales</taxon>
        <taxon>Cytophagaceae</taxon>
        <taxon>Spirosoma</taxon>
    </lineage>
</organism>
<feature type="domain" description="Response regulatory" evidence="2">
    <location>
        <begin position="14"/>
        <end position="139"/>
    </location>
</feature>
<dbReference type="Gene3D" id="3.40.50.2300">
    <property type="match status" value="1"/>
</dbReference>
<dbReference type="InterPro" id="IPR011006">
    <property type="entry name" value="CheY-like_superfamily"/>
</dbReference>
<dbReference type="PANTHER" id="PTHR44520">
    <property type="entry name" value="RESPONSE REGULATOR RCP1-RELATED"/>
    <property type="match status" value="1"/>
</dbReference>
<dbReference type="EMBL" id="JALPRF010000003">
    <property type="protein sequence ID" value="MCK8493941.1"/>
    <property type="molecule type" value="Genomic_DNA"/>
</dbReference>
<dbReference type="PANTHER" id="PTHR44520:SF1">
    <property type="entry name" value="TWO-COMPONENT SYSTEM REGULATORY PROTEIN"/>
    <property type="match status" value="1"/>
</dbReference>
<sequence>MKPETSALNPSKPTILVVEDNADQWFLIRWTLLQQFPELEAVWIDEESRVMPYLNASVVNRNELPVLILLDLYLPSAAMGYSVLKAIKNHPVYQHLPTIVLSQSADPDDINESFNCATNSYIVKPIRYQDWLEAFSLLRTYWKGSGTLH</sequence>
<dbReference type="RefSeq" id="WP_232562751.1">
    <property type="nucleotide sequence ID" value="NZ_JALPRF010000003.1"/>
</dbReference>
<keyword evidence="1" id="KW-0597">Phosphoprotein</keyword>
<evidence type="ECO:0000313" key="4">
    <source>
        <dbReference type="Proteomes" id="UP001202180"/>
    </source>
</evidence>
<name>A0ABT0HP45_9BACT</name>
<dbReference type="SUPFAM" id="SSF52172">
    <property type="entry name" value="CheY-like"/>
    <property type="match status" value="1"/>
</dbReference>